<organism evidence="1 2">
    <name type="scientific">Parachitinimonas caeni</name>
    <dbReference type="NCBI Taxonomy" id="3031301"/>
    <lineage>
        <taxon>Bacteria</taxon>
        <taxon>Pseudomonadati</taxon>
        <taxon>Pseudomonadota</taxon>
        <taxon>Betaproteobacteria</taxon>
        <taxon>Neisseriales</taxon>
        <taxon>Chitinibacteraceae</taxon>
        <taxon>Parachitinimonas</taxon>
    </lineage>
</organism>
<dbReference type="EMBL" id="JARRAF010000005">
    <property type="protein sequence ID" value="MDK2123693.1"/>
    <property type="molecule type" value="Genomic_DNA"/>
</dbReference>
<dbReference type="Pfam" id="PF20043">
    <property type="entry name" value="DUF6445"/>
    <property type="match status" value="1"/>
</dbReference>
<evidence type="ECO:0000313" key="1">
    <source>
        <dbReference type="EMBL" id="MDK2123693.1"/>
    </source>
</evidence>
<dbReference type="InterPro" id="IPR045617">
    <property type="entry name" value="DUF6445"/>
</dbReference>
<evidence type="ECO:0000313" key="2">
    <source>
        <dbReference type="Proteomes" id="UP001172778"/>
    </source>
</evidence>
<reference evidence="1" key="1">
    <citation type="submission" date="2023-03" db="EMBL/GenBank/DDBJ databases">
        <title>Chitinimonas shenzhenensis gen. nov., sp. nov., a novel member of family Burkholderiaceae isolated from activated sludge collected in Shen Zhen, China.</title>
        <authorList>
            <person name="Wang X."/>
        </authorList>
    </citation>
    <scope>NUCLEOTIDE SEQUENCE</scope>
    <source>
        <strain evidence="1">DQS-5</strain>
    </source>
</reference>
<comment type="caution">
    <text evidence="1">The sequence shown here is derived from an EMBL/GenBank/DDBJ whole genome shotgun (WGS) entry which is preliminary data.</text>
</comment>
<keyword evidence="2" id="KW-1185">Reference proteome</keyword>
<accession>A0ABT7DUD4</accession>
<dbReference type="Proteomes" id="UP001172778">
    <property type="component" value="Unassembled WGS sequence"/>
</dbReference>
<sequence>MQPMPFPSTPLPPIPAVAPKLPYEPPRLGQNFWILENALPNPQEVVERCFNHDRWEYGLPYRPEKWPGWRFHDVLTPEELGGLEEWVKQVTGSRRLWVEQAGVGARVDCNVAQLVGGKDSGPRPHTDSRDLCRYAAVIYLHPDPPADSGTSFYRLRYPNGAIGGNLVPAPYRNLVDALGVSKLPPQAWHEELRIKNVFNRLLLYKANLVHSATAYFGEAERERRLTTVFFWMAE</sequence>
<name>A0ABT7DUD4_9NEIS</name>
<protein>
    <submittedName>
        <fullName evidence="1">DUF6445 family protein</fullName>
    </submittedName>
</protein>
<proteinExistence type="predicted"/>
<dbReference type="RefSeq" id="WP_284099992.1">
    <property type="nucleotide sequence ID" value="NZ_JARRAF010000005.1"/>
</dbReference>
<gene>
    <name evidence="1" type="ORF">PZA18_06490</name>
</gene>